<feature type="domain" description="HTH hxlR-type" evidence="4">
    <location>
        <begin position="1"/>
        <end position="89"/>
    </location>
</feature>
<reference evidence="5 6" key="1">
    <citation type="submission" date="2024-09" db="EMBL/GenBank/DDBJ databases">
        <authorList>
            <person name="Sun Q."/>
            <person name="Mori K."/>
        </authorList>
    </citation>
    <scope>NUCLEOTIDE SEQUENCE [LARGE SCALE GENOMIC DNA]</scope>
    <source>
        <strain evidence="5 6">ATCC 51285</strain>
    </source>
</reference>
<evidence type="ECO:0000256" key="3">
    <source>
        <dbReference type="ARBA" id="ARBA00023163"/>
    </source>
</evidence>
<name>A0ABV5ZFD0_9GAMM</name>
<dbReference type="SUPFAM" id="SSF46785">
    <property type="entry name" value="Winged helix' DNA-binding domain"/>
    <property type="match status" value="1"/>
</dbReference>
<comment type="caution">
    <text evidence="5">The sequence shown here is derived from an EMBL/GenBank/DDBJ whole genome shotgun (WGS) entry which is preliminary data.</text>
</comment>
<dbReference type="PROSITE" id="PS51118">
    <property type="entry name" value="HTH_HXLR"/>
    <property type="match status" value="1"/>
</dbReference>
<dbReference type="InterPro" id="IPR036388">
    <property type="entry name" value="WH-like_DNA-bd_sf"/>
</dbReference>
<evidence type="ECO:0000256" key="1">
    <source>
        <dbReference type="ARBA" id="ARBA00023015"/>
    </source>
</evidence>
<organism evidence="5 6">
    <name type="scientific">Balneatrix alpica</name>
    <dbReference type="NCBI Taxonomy" id="75684"/>
    <lineage>
        <taxon>Bacteria</taxon>
        <taxon>Pseudomonadati</taxon>
        <taxon>Pseudomonadota</taxon>
        <taxon>Gammaproteobacteria</taxon>
        <taxon>Oceanospirillales</taxon>
        <taxon>Balneatrichaceae</taxon>
        <taxon>Balneatrix</taxon>
    </lineage>
</organism>
<dbReference type="Gene3D" id="1.10.10.10">
    <property type="entry name" value="Winged helix-like DNA-binding domain superfamily/Winged helix DNA-binding domain"/>
    <property type="match status" value="1"/>
</dbReference>
<protein>
    <submittedName>
        <fullName evidence="5">Winged helix-turn-helix transcriptional regulator</fullName>
    </submittedName>
</protein>
<proteinExistence type="predicted"/>
<gene>
    <name evidence="5" type="ORF">ACFFLH_16295</name>
</gene>
<sequence>MALLDLLGRTWALGILWNLRSTPATFRLLQQRCEHISPTLLNRRLQELQQAQLVDKGEQGYQLSPLGHELLHLILPMGQWAQHWASQLQQGACDV</sequence>
<dbReference type="Pfam" id="PF01638">
    <property type="entry name" value="HxlR"/>
    <property type="match status" value="1"/>
</dbReference>
<dbReference type="Proteomes" id="UP001589628">
    <property type="component" value="Unassembled WGS sequence"/>
</dbReference>
<dbReference type="PANTHER" id="PTHR33204:SF37">
    <property type="entry name" value="HTH-TYPE TRANSCRIPTIONAL REGULATOR YODB"/>
    <property type="match status" value="1"/>
</dbReference>
<dbReference type="EMBL" id="JBHLZN010000007">
    <property type="protein sequence ID" value="MFB9887977.1"/>
    <property type="molecule type" value="Genomic_DNA"/>
</dbReference>
<evidence type="ECO:0000313" key="5">
    <source>
        <dbReference type="EMBL" id="MFB9887977.1"/>
    </source>
</evidence>
<accession>A0ABV5ZFD0</accession>
<evidence type="ECO:0000256" key="2">
    <source>
        <dbReference type="ARBA" id="ARBA00023125"/>
    </source>
</evidence>
<evidence type="ECO:0000313" key="6">
    <source>
        <dbReference type="Proteomes" id="UP001589628"/>
    </source>
</evidence>
<dbReference type="RefSeq" id="WP_245593672.1">
    <property type="nucleotide sequence ID" value="NZ_JAUESS010000013.1"/>
</dbReference>
<keyword evidence="3" id="KW-0804">Transcription</keyword>
<evidence type="ECO:0000259" key="4">
    <source>
        <dbReference type="PROSITE" id="PS51118"/>
    </source>
</evidence>
<dbReference type="InterPro" id="IPR002577">
    <property type="entry name" value="HTH_HxlR"/>
</dbReference>
<keyword evidence="1" id="KW-0805">Transcription regulation</keyword>
<keyword evidence="6" id="KW-1185">Reference proteome</keyword>
<dbReference type="PANTHER" id="PTHR33204">
    <property type="entry name" value="TRANSCRIPTIONAL REGULATOR, MARR FAMILY"/>
    <property type="match status" value="1"/>
</dbReference>
<dbReference type="InterPro" id="IPR036390">
    <property type="entry name" value="WH_DNA-bd_sf"/>
</dbReference>
<keyword evidence="2" id="KW-0238">DNA-binding</keyword>